<dbReference type="InterPro" id="IPR026444">
    <property type="entry name" value="Secre_tail"/>
</dbReference>
<dbReference type="CDD" id="cd00063">
    <property type="entry name" value="FN3"/>
    <property type="match status" value="1"/>
</dbReference>
<dbReference type="Pfam" id="PF18962">
    <property type="entry name" value="Por_Secre_tail"/>
    <property type="match status" value="1"/>
</dbReference>
<reference evidence="2" key="1">
    <citation type="submission" date="2018-06" db="EMBL/GenBank/DDBJ databases">
        <authorList>
            <person name="Zhirakovskaya E."/>
        </authorList>
    </citation>
    <scope>NUCLEOTIDE SEQUENCE</scope>
</reference>
<accession>A0A3B1CIG7</accession>
<sequence length="455" mass="51226">MRKVIPAILLLFLSANLISAQTVDRRIQIVKDDGVNFVCKIQIALDKDSADIGNAVSRFTFNPNVMSFPEAPKVLTDYMFHDFFAVDYISSVTQPSSGTVSINIVNLGESKKLSDKFIDLVTINFDVIQSTSNKILKSGLMEFFAPFSTSAWDIGSLSISQLSDNYIPLQLFPYQDAEFITTGITFKWKDVPLAESYQLEISTEPSFTQIEQFIDNIVGNEVKVKGLIEGTKYYWRIRSVVADQHSHFSRRRSFVVVLPPPSDLSISTSANNGFVQLNWQNNSSLANNIVIERKTKGSDDENFVVIDTIDANRTSYVDVLADIDKAYFYRVRAINKFVSSPCSDSADISMLHKTATAEDNLPKEYQLQQNYPNPFNPQTTINYSVKEDSYITVTIYTMLGERVTTLVDKTQNAGNYDVVWNASNYPSGIYIYIMTAESSTSNNTFQNVKKMILLK</sequence>
<dbReference type="AlphaFoldDB" id="A0A3B1CIG7"/>
<feature type="domain" description="Fibronectin type-III" evidence="1">
    <location>
        <begin position="260"/>
        <end position="354"/>
    </location>
</feature>
<dbReference type="InterPro" id="IPR013783">
    <property type="entry name" value="Ig-like_fold"/>
</dbReference>
<dbReference type="EMBL" id="UOGD01000276">
    <property type="protein sequence ID" value="VAX24573.1"/>
    <property type="molecule type" value="Genomic_DNA"/>
</dbReference>
<name>A0A3B1CIG7_9ZZZZ</name>
<dbReference type="InterPro" id="IPR003961">
    <property type="entry name" value="FN3_dom"/>
</dbReference>
<dbReference type="PROSITE" id="PS50853">
    <property type="entry name" value="FN3"/>
    <property type="match status" value="1"/>
</dbReference>
<evidence type="ECO:0000259" key="1">
    <source>
        <dbReference type="PROSITE" id="PS50853"/>
    </source>
</evidence>
<evidence type="ECO:0000313" key="2">
    <source>
        <dbReference type="EMBL" id="VAX24573.1"/>
    </source>
</evidence>
<dbReference type="Gene3D" id="2.60.40.4070">
    <property type="match status" value="1"/>
</dbReference>
<gene>
    <name evidence="2" type="ORF">MNBD_IGNAVI01-3102</name>
</gene>
<dbReference type="Gene3D" id="2.60.40.10">
    <property type="entry name" value="Immunoglobulins"/>
    <property type="match status" value="2"/>
</dbReference>
<dbReference type="SUPFAM" id="SSF49265">
    <property type="entry name" value="Fibronectin type III"/>
    <property type="match status" value="1"/>
</dbReference>
<dbReference type="InterPro" id="IPR036116">
    <property type="entry name" value="FN3_sf"/>
</dbReference>
<organism evidence="2">
    <name type="scientific">hydrothermal vent metagenome</name>
    <dbReference type="NCBI Taxonomy" id="652676"/>
    <lineage>
        <taxon>unclassified sequences</taxon>
        <taxon>metagenomes</taxon>
        <taxon>ecological metagenomes</taxon>
    </lineage>
</organism>
<protein>
    <recommendedName>
        <fullName evidence="1">Fibronectin type-III domain-containing protein</fullName>
    </recommendedName>
</protein>
<proteinExistence type="predicted"/>
<dbReference type="NCBIfam" id="TIGR04183">
    <property type="entry name" value="Por_Secre_tail"/>
    <property type="match status" value="1"/>
</dbReference>